<evidence type="ECO:0000313" key="2">
    <source>
        <dbReference type="Proteomes" id="UP000019140"/>
    </source>
</evidence>
<comment type="caution">
    <text evidence="1">The sequence shown here is derived from an EMBL/GenBank/DDBJ whole genome shotgun (WGS) entry which is preliminary data.</text>
</comment>
<keyword evidence="2" id="KW-1185">Reference proteome</keyword>
<proteinExistence type="predicted"/>
<organism evidence="1 2">
    <name type="scientific">Candidatus Entotheonella gemina</name>
    <dbReference type="NCBI Taxonomy" id="1429439"/>
    <lineage>
        <taxon>Bacteria</taxon>
        <taxon>Pseudomonadati</taxon>
        <taxon>Nitrospinota/Tectimicrobiota group</taxon>
        <taxon>Candidatus Tectimicrobiota</taxon>
        <taxon>Candidatus Entotheonellia</taxon>
        <taxon>Candidatus Entotheonellales</taxon>
        <taxon>Candidatus Entotheonellaceae</taxon>
        <taxon>Candidatus Entotheonella</taxon>
    </lineage>
</organism>
<dbReference type="HOGENOM" id="CLU_086920_0_0_7"/>
<dbReference type="Pfam" id="PF10670">
    <property type="entry name" value="DUF4198"/>
    <property type="match status" value="1"/>
</dbReference>
<dbReference type="AlphaFoldDB" id="W4MA06"/>
<accession>W4MA06</accession>
<name>W4MA06_9BACT</name>
<dbReference type="Proteomes" id="UP000019140">
    <property type="component" value="Unassembled WGS sequence"/>
</dbReference>
<gene>
    <name evidence="1" type="ORF">ETSY2_13500</name>
</gene>
<reference evidence="1 2" key="1">
    <citation type="journal article" date="2014" name="Nature">
        <title>An environmental bacterial taxon with a large and distinct metabolic repertoire.</title>
        <authorList>
            <person name="Wilson M.C."/>
            <person name="Mori T."/>
            <person name="Ruckert C."/>
            <person name="Uria A.R."/>
            <person name="Helf M.J."/>
            <person name="Takada K."/>
            <person name="Gernert C."/>
            <person name="Steffens U.A."/>
            <person name="Heycke N."/>
            <person name="Schmitt S."/>
            <person name="Rinke C."/>
            <person name="Helfrich E.J."/>
            <person name="Brachmann A.O."/>
            <person name="Gurgui C."/>
            <person name="Wakimoto T."/>
            <person name="Kracht M."/>
            <person name="Crusemann M."/>
            <person name="Hentschel U."/>
            <person name="Abe I."/>
            <person name="Matsunaga S."/>
            <person name="Kalinowski J."/>
            <person name="Takeyama H."/>
            <person name="Piel J."/>
        </authorList>
    </citation>
    <scope>NUCLEOTIDE SEQUENCE [LARGE SCALE GENOMIC DNA]</scope>
    <source>
        <strain evidence="2">TSY2</strain>
    </source>
</reference>
<protein>
    <recommendedName>
        <fullName evidence="3">DUF4198 domain-containing protein</fullName>
    </recommendedName>
</protein>
<dbReference type="EMBL" id="AZHX01000542">
    <property type="protein sequence ID" value="ETX07033.1"/>
    <property type="molecule type" value="Genomic_DNA"/>
</dbReference>
<dbReference type="InterPro" id="IPR019613">
    <property type="entry name" value="DUF4198"/>
</dbReference>
<evidence type="ECO:0000313" key="1">
    <source>
        <dbReference type="EMBL" id="ETX07033.1"/>
    </source>
</evidence>
<sequence length="271" mass="29956">MPSIAVPLIILFLLMVRPVAAHDYWIEASNFQLKSGDRVLFYLRVGEHFSGKPAAFSAEWVKRFHMHGATQQPPVALLRQDPAGMARVQESGLQVVSFENIPTYLELPAERFNSYLKAEGLEAVLSTRQEAGASDQLGKESYSRCAKALLWAAGDESAERNADHHNKPVGLTLELLPEQNPYRIKAPAQLAVQLLYKGQPVAGALVMALNKSAPNEVQRTPSGPDGRAEFNLHRSGLWMVKAVQMIPAEAQAKEDWRSYWASLTFELPAGP</sequence>
<evidence type="ECO:0008006" key="3">
    <source>
        <dbReference type="Google" id="ProtNLM"/>
    </source>
</evidence>